<evidence type="ECO:0000259" key="2">
    <source>
        <dbReference type="Pfam" id="PF10646"/>
    </source>
</evidence>
<dbReference type="Proteomes" id="UP001139493">
    <property type="component" value="Unassembled WGS sequence"/>
</dbReference>
<keyword evidence="1" id="KW-0732">Signal</keyword>
<keyword evidence="4" id="KW-0449">Lipoprotein</keyword>
<comment type="caution">
    <text evidence="4">The sequence shown here is derived from an EMBL/GenBank/DDBJ whole genome shotgun (WGS) entry which is preliminary data.</text>
</comment>
<feature type="domain" description="Lipoprotein LpqB N-terminal" evidence="3">
    <location>
        <begin position="53"/>
        <end position="181"/>
    </location>
</feature>
<name>A0A9X2GCR6_9MICO</name>
<evidence type="ECO:0000313" key="5">
    <source>
        <dbReference type="Proteomes" id="UP001139493"/>
    </source>
</evidence>
<dbReference type="InterPro" id="IPR019606">
    <property type="entry name" value="GerMN"/>
</dbReference>
<evidence type="ECO:0000313" key="4">
    <source>
        <dbReference type="EMBL" id="MCP2266151.1"/>
    </source>
</evidence>
<proteinExistence type="predicted"/>
<dbReference type="RefSeq" id="WP_253837717.1">
    <property type="nucleotide sequence ID" value="NZ_JAMTCS010000011.1"/>
</dbReference>
<protein>
    <submittedName>
        <fullName evidence="4">Lipoprotein LpqB beta-propeller domain-containing protein</fullName>
    </submittedName>
</protein>
<evidence type="ECO:0000256" key="1">
    <source>
        <dbReference type="SAM" id="SignalP"/>
    </source>
</evidence>
<dbReference type="Pfam" id="PF10646">
    <property type="entry name" value="Germane"/>
    <property type="match status" value="1"/>
</dbReference>
<accession>A0A9X2GCR6</accession>
<feature type="chain" id="PRO_5040725173" evidence="1">
    <location>
        <begin position="26"/>
        <end position="573"/>
    </location>
</feature>
<sequence>MRRALRAVVGAVVVLATAGSLGACAQIPMSGPVREGTADGETQVDIAMLPQGPILGTDPRGIVIGFLGAAVAASTSPKEFETAREFLTEDVAGTWDPEAAVRVVRESPLPRQLDPEVDLESTDTVELVVHATTIATLDSAGSYTEVGDPRDLGYRFTLVRTGGEWRISALDDGVLVPANLFANQYRATRLYFSAATDSRSLVPDLRWFPRRTWRADAVQQLLAGPPEWLQGVTQTLFPDGTQLGSAAVRETDGVETVAVRLSEQLGTVTGQQRAVIAAQLSATFSEGAGRTVPVDLYSGTNRLAVTAADVSLPGTAGQALVVQDGELKLVSGGTLETYETTADVSAVGDPTAFAVSPAGGPIVFRDGTDRIVNLTADGPVELFEGPNLAAPSVDTFGVTWTSGGTGALRVRGAGDEVTLKPEWLAGRRVISVSVAPEGARVAIVSEAPSGTQVHVAGIVRDDGDSPVSLTRALVVAAPVHHVEEARWSGMTTLALLTRDTGGTSGVWTAGVGGLAGTGGVARQLTGLSDVEHLAAGVTEQGILVITDGGHLEHEEVGVWQPLAEDVDLVAYPG</sequence>
<dbReference type="PROSITE" id="PS51257">
    <property type="entry name" value="PROKAR_LIPOPROTEIN"/>
    <property type="match status" value="1"/>
</dbReference>
<keyword evidence="5" id="KW-1185">Reference proteome</keyword>
<feature type="domain" description="GerMN" evidence="2">
    <location>
        <begin position="190"/>
        <end position="286"/>
    </location>
</feature>
<evidence type="ECO:0000259" key="3">
    <source>
        <dbReference type="Pfam" id="PF25976"/>
    </source>
</evidence>
<reference evidence="4" key="1">
    <citation type="submission" date="2022-06" db="EMBL/GenBank/DDBJ databases">
        <title>Genomic Encyclopedia of Archaeal and Bacterial Type Strains, Phase II (KMG-II): from individual species to whole genera.</title>
        <authorList>
            <person name="Goeker M."/>
        </authorList>
    </citation>
    <scope>NUCLEOTIDE SEQUENCE</scope>
    <source>
        <strain evidence="4">DSM 26652</strain>
    </source>
</reference>
<dbReference type="AlphaFoldDB" id="A0A9X2GCR6"/>
<organism evidence="4 5">
    <name type="scientific">Promicromonospora thailandica</name>
    <dbReference type="NCBI Taxonomy" id="765201"/>
    <lineage>
        <taxon>Bacteria</taxon>
        <taxon>Bacillati</taxon>
        <taxon>Actinomycetota</taxon>
        <taxon>Actinomycetes</taxon>
        <taxon>Micrococcales</taxon>
        <taxon>Promicromonosporaceae</taxon>
        <taxon>Promicromonospora</taxon>
    </lineage>
</organism>
<gene>
    <name evidence="4" type="ORF">APR03_003516</name>
</gene>
<dbReference type="Pfam" id="PF25976">
    <property type="entry name" value="LpqB_N"/>
    <property type="match status" value="1"/>
</dbReference>
<dbReference type="EMBL" id="JAMTCS010000011">
    <property type="protein sequence ID" value="MCP2266151.1"/>
    <property type="molecule type" value="Genomic_DNA"/>
</dbReference>
<dbReference type="InterPro" id="IPR059026">
    <property type="entry name" value="LpqB_N"/>
</dbReference>
<feature type="signal peptide" evidence="1">
    <location>
        <begin position="1"/>
        <end position="25"/>
    </location>
</feature>